<feature type="transmembrane region" description="Helical" evidence="6">
    <location>
        <begin position="311"/>
        <end position="331"/>
    </location>
</feature>
<gene>
    <name evidence="7" type="ORF">EVJ46_04815</name>
</gene>
<evidence type="ECO:0000256" key="6">
    <source>
        <dbReference type="SAM" id="Phobius"/>
    </source>
</evidence>
<sequence>MKILRNYLLKEFFKVLSISIISLSSFYVIVDFISNMEAFTKHSPNFSYIILYFLLKLPEIIYRILPLSILLSTMLIIISFNKNNEITAIKSSGISMLKFTLPLIITALGLSIFSFALSNFIAVKTNIERRIVMQKYINKNKNYSVKSIYKFKTKDIAIHYQKYIITAKVLNIPEKKLTGLSIYEFNNKFKLVKRYSARNGYFDSNKLIMDDVIINNFNKNQHYPSFAKIVKTTSLPIKLSINFFKSYDLKSEFLSIFNLFKMLKVAKKTDSNLNLIKTFMYSKFAFPLINLMLVLIGISIGIIIGKKSGTSAAIGISIILAFGYWIINSIAISLGMSSQLNPILAAFMADLSFLFIAIYLISDLD</sequence>
<name>A0A519BGF8_ACIG2</name>
<evidence type="ECO:0000256" key="2">
    <source>
        <dbReference type="ARBA" id="ARBA00022475"/>
    </source>
</evidence>
<dbReference type="GO" id="GO:0043190">
    <property type="term" value="C:ATP-binding cassette (ABC) transporter complex"/>
    <property type="evidence" value="ECO:0007669"/>
    <property type="project" value="TreeGrafter"/>
</dbReference>
<feature type="transmembrane region" description="Helical" evidence="6">
    <location>
        <begin position="100"/>
        <end position="123"/>
    </location>
</feature>
<evidence type="ECO:0000256" key="4">
    <source>
        <dbReference type="ARBA" id="ARBA00022989"/>
    </source>
</evidence>
<comment type="subcellular location">
    <subcellularLocation>
        <location evidence="1">Cell membrane</location>
        <topology evidence="1">Multi-pass membrane protein</topology>
    </subcellularLocation>
</comment>
<dbReference type="AlphaFoldDB" id="A0A519BGF8"/>
<dbReference type="EMBL" id="SGBC01000002">
    <property type="protein sequence ID" value="RZD16353.1"/>
    <property type="molecule type" value="Genomic_DNA"/>
</dbReference>
<dbReference type="Proteomes" id="UP000316562">
    <property type="component" value="Unassembled WGS sequence"/>
</dbReference>
<evidence type="ECO:0000256" key="5">
    <source>
        <dbReference type="ARBA" id="ARBA00023136"/>
    </source>
</evidence>
<keyword evidence="5 6" id="KW-0472">Membrane</keyword>
<dbReference type="GO" id="GO:0015920">
    <property type="term" value="P:lipopolysaccharide transport"/>
    <property type="evidence" value="ECO:0007669"/>
    <property type="project" value="TreeGrafter"/>
</dbReference>
<dbReference type="InterPro" id="IPR005495">
    <property type="entry name" value="LptG/LptF_permease"/>
</dbReference>
<feature type="transmembrane region" description="Helical" evidence="6">
    <location>
        <begin position="60"/>
        <end position="80"/>
    </location>
</feature>
<feature type="transmembrane region" description="Helical" evidence="6">
    <location>
        <begin position="284"/>
        <end position="305"/>
    </location>
</feature>
<keyword evidence="4 6" id="KW-1133">Transmembrane helix</keyword>
<evidence type="ECO:0000313" key="8">
    <source>
        <dbReference type="Proteomes" id="UP000316562"/>
    </source>
</evidence>
<evidence type="ECO:0000256" key="3">
    <source>
        <dbReference type="ARBA" id="ARBA00022692"/>
    </source>
</evidence>
<dbReference type="PANTHER" id="PTHR33529">
    <property type="entry name" value="SLR0882 PROTEIN-RELATED"/>
    <property type="match status" value="1"/>
</dbReference>
<feature type="transmembrane region" description="Helical" evidence="6">
    <location>
        <begin position="343"/>
        <end position="362"/>
    </location>
</feature>
<keyword evidence="3 6" id="KW-0812">Transmembrane</keyword>
<organism evidence="7 8">
    <name type="scientific">Acididesulfobacter guangdongensis</name>
    <dbReference type="NCBI Taxonomy" id="2597225"/>
    <lineage>
        <taxon>Bacteria</taxon>
        <taxon>Deltaproteobacteria</taxon>
        <taxon>Candidatus Acidulodesulfobacterales</taxon>
        <taxon>Candidatus Acididesulfobacter</taxon>
    </lineage>
</organism>
<keyword evidence="2" id="KW-1003">Cell membrane</keyword>
<dbReference type="PANTHER" id="PTHR33529:SF8">
    <property type="entry name" value="PERMEASE, YJGP_YJGQ FAMILY"/>
    <property type="match status" value="1"/>
</dbReference>
<evidence type="ECO:0000256" key="1">
    <source>
        <dbReference type="ARBA" id="ARBA00004651"/>
    </source>
</evidence>
<reference evidence="7 8" key="1">
    <citation type="journal article" date="2019" name="ISME J.">
        <title>Insights into ecological role of a new deltaproteobacterial order Candidatus Acidulodesulfobacterales by metagenomics and metatranscriptomics.</title>
        <authorList>
            <person name="Tan S."/>
            <person name="Liu J."/>
            <person name="Fang Y."/>
            <person name="Hedlund B.P."/>
            <person name="Lian Z.H."/>
            <person name="Huang L.Y."/>
            <person name="Li J.T."/>
            <person name="Huang L.N."/>
            <person name="Li W.J."/>
            <person name="Jiang H.C."/>
            <person name="Dong H.L."/>
            <person name="Shu W.S."/>
        </authorList>
    </citation>
    <scope>NUCLEOTIDE SEQUENCE [LARGE SCALE GENOMIC DNA]</scope>
    <source>
        <strain evidence="7">AP2</strain>
    </source>
</reference>
<proteinExistence type="predicted"/>
<feature type="transmembrane region" description="Helical" evidence="6">
    <location>
        <begin position="12"/>
        <end position="33"/>
    </location>
</feature>
<comment type="caution">
    <text evidence="7">The sequence shown here is derived from an EMBL/GenBank/DDBJ whole genome shotgun (WGS) entry which is preliminary data.</text>
</comment>
<evidence type="ECO:0000313" key="7">
    <source>
        <dbReference type="EMBL" id="RZD16353.1"/>
    </source>
</evidence>
<accession>A0A519BGF8</accession>
<dbReference type="Pfam" id="PF03739">
    <property type="entry name" value="LptF_LptG"/>
    <property type="match status" value="1"/>
</dbReference>
<protein>
    <submittedName>
        <fullName evidence="7">LptF/LptG family permease</fullName>
    </submittedName>
</protein>